<dbReference type="PANTHER" id="PTHR43280:SF29">
    <property type="entry name" value="ARAC-FAMILY TRANSCRIPTIONAL REGULATOR"/>
    <property type="match status" value="1"/>
</dbReference>
<evidence type="ECO:0000259" key="5">
    <source>
        <dbReference type="PROSITE" id="PS01124"/>
    </source>
</evidence>
<dbReference type="InterPro" id="IPR011990">
    <property type="entry name" value="TPR-like_helical_dom_sf"/>
</dbReference>
<keyword evidence="2" id="KW-0238">DNA-binding</keyword>
<reference evidence="6 7" key="1">
    <citation type="submission" date="2024-05" db="EMBL/GenBank/DDBJ databases">
        <authorList>
            <person name="Duchaud E."/>
        </authorList>
    </citation>
    <scope>NUCLEOTIDE SEQUENCE [LARGE SCALE GENOMIC DNA]</scope>
    <source>
        <strain evidence="6">Ena-SAMPLE-TAB-13-05-2024-13:56:06:370-140305</strain>
    </source>
</reference>
<dbReference type="SUPFAM" id="SSF48452">
    <property type="entry name" value="TPR-like"/>
    <property type="match status" value="2"/>
</dbReference>
<accession>A0ABM9PPU3</accession>
<dbReference type="InterPro" id="IPR018060">
    <property type="entry name" value="HTH_AraC"/>
</dbReference>
<keyword evidence="3" id="KW-0804">Transcription</keyword>
<keyword evidence="1" id="KW-0805">Transcription regulation</keyword>
<name>A0ABM9PPU3_9FLAO</name>
<evidence type="ECO:0000256" key="2">
    <source>
        <dbReference type="ARBA" id="ARBA00023125"/>
    </source>
</evidence>
<keyword evidence="4" id="KW-0812">Transmembrane</keyword>
<evidence type="ECO:0000256" key="4">
    <source>
        <dbReference type="SAM" id="Phobius"/>
    </source>
</evidence>
<dbReference type="InterPro" id="IPR009057">
    <property type="entry name" value="Homeodomain-like_sf"/>
</dbReference>
<dbReference type="SMART" id="SM00342">
    <property type="entry name" value="HTH_ARAC"/>
    <property type="match status" value="1"/>
</dbReference>
<evidence type="ECO:0000256" key="3">
    <source>
        <dbReference type="ARBA" id="ARBA00023163"/>
    </source>
</evidence>
<evidence type="ECO:0000313" key="7">
    <source>
        <dbReference type="Proteomes" id="UP001497602"/>
    </source>
</evidence>
<keyword evidence="4" id="KW-1133">Transmembrane helix</keyword>
<keyword evidence="4" id="KW-0472">Membrane</keyword>
<organism evidence="6 7">
    <name type="scientific">Tenacibaculum vairaonense</name>
    <dbReference type="NCBI Taxonomy" id="3137860"/>
    <lineage>
        <taxon>Bacteria</taxon>
        <taxon>Pseudomonadati</taxon>
        <taxon>Bacteroidota</taxon>
        <taxon>Flavobacteriia</taxon>
        <taxon>Flavobacteriales</taxon>
        <taxon>Flavobacteriaceae</taxon>
        <taxon>Tenacibaculum</taxon>
    </lineage>
</organism>
<dbReference type="PROSITE" id="PS01124">
    <property type="entry name" value="HTH_ARAC_FAMILY_2"/>
    <property type="match status" value="1"/>
</dbReference>
<evidence type="ECO:0000256" key="1">
    <source>
        <dbReference type="ARBA" id="ARBA00023015"/>
    </source>
</evidence>
<gene>
    <name evidence="6" type="ORF">T190115A13A_50017</name>
</gene>
<dbReference type="Gene3D" id="1.10.10.60">
    <property type="entry name" value="Homeodomain-like"/>
    <property type="match status" value="2"/>
</dbReference>
<dbReference type="Gene3D" id="1.25.40.10">
    <property type="entry name" value="Tetratricopeptide repeat domain"/>
    <property type="match status" value="1"/>
</dbReference>
<sequence>MILFKEKYLIGLLYFVLFPLQGQTTIEFYNQSVEEIEQAFIKLEKTKKQKVSKELLSRAKKNNDSLKIAKGYYFSALANSHNEKAVGYLDSVIAGTKKWKNSIFPAKAYLEKGTQLYYLYKNKEALNNLLLASEKFKATKNEFGKVQTLHYIALLKGVAKQYEESLEILEKNILFFEKGVNKAKYENQYLKSLFALGAFYNKLDKLDLAEKANKEGIKKSKLLKNEIYPHFLMSYGTTFLRKGRPDLAIDSIKKGVSLIKNKKKAFCAGLLSINKCLKLLGEEDYKYLLKVDSIYNVEPQVVFYAKEANQKLYDYYKQKNNLEKQLKTVEKLLKIDSLLAEKNQLREELLKKYQIPNLLNEKEDLISKLKEEKGVESKKIILLVVVCLVLIILIISFVRKNQRNKKRYKELILSLEKEKFVKEDVKKEIDASVSIGISEEIVTAILEKLASFEEKKKFVKKNYTLSLLAKELKTNSSYLSKVINSSKGTNFSNYINNLRINYSVNRLKNDKKFRSYTITAIAKESGFNTAQSFTKAFQKKTGLYPSYFIKQLDLD</sequence>
<dbReference type="EMBL" id="CAXJRC010000042">
    <property type="protein sequence ID" value="CAL2107775.1"/>
    <property type="molecule type" value="Genomic_DNA"/>
</dbReference>
<dbReference type="Pfam" id="PF12833">
    <property type="entry name" value="HTH_18"/>
    <property type="match status" value="1"/>
</dbReference>
<evidence type="ECO:0000313" key="6">
    <source>
        <dbReference type="EMBL" id="CAL2107775.1"/>
    </source>
</evidence>
<dbReference type="SUPFAM" id="SSF46689">
    <property type="entry name" value="Homeodomain-like"/>
    <property type="match status" value="1"/>
</dbReference>
<feature type="domain" description="HTH araC/xylS-type" evidence="5">
    <location>
        <begin position="439"/>
        <end position="551"/>
    </location>
</feature>
<dbReference type="PANTHER" id="PTHR43280">
    <property type="entry name" value="ARAC-FAMILY TRANSCRIPTIONAL REGULATOR"/>
    <property type="match status" value="1"/>
</dbReference>
<protein>
    <submittedName>
        <fullName evidence="6">Transcriptional regulator, AraC family</fullName>
    </submittedName>
</protein>
<keyword evidence="7" id="KW-1185">Reference proteome</keyword>
<feature type="transmembrane region" description="Helical" evidence="4">
    <location>
        <begin position="380"/>
        <end position="398"/>
    </location>
</feature>
<dbReference type="Proteomes" id="UP001497602">
    <property type="component" value="Unassembled WGS sequence"/>
</dbReference>
<comment type="caution">
    <text evidence="6">The sequence shown here is derived from an EMBL/GenBank/DDBJ whole genome shotgun (WGS) entry which is preliminary data.</text>
</comment>
<dbReference type="RefSeq" id="WP_348739364.1">
    <property type="nucleotide sequence ID" value="NZ_CAXJRC010000042.1"/>
</dbReference>
<proteinExistence type="predicted"/>